<keyword evidence="2" id="KW-1185">Reference proteome</keyword>
<organism evidence="1 2">
    <name type="scientific">Streptomyces atrovirens</name>
    <dbReference type="NCBI Taxonomy" id="285556"/>
    <lineage>
        <taxon>Bacteria</taxon>
        <taxon>Bacillati</taxon>
        <taxon>Actinomycetota</taxon>
        <taxon>Actinomycetes</taxon>
        <taxon>Kitasatosporales</taxon>
        <taxon>Streptomycetaceae</taxon>
        <taxon>Streptomyces</taxon>
    </lineage>
</organism>
<reference evidence="2" key="1">
    <citation type="journal article" date="2019" name="Int. J. Syst. Evol. Microbiol.">
        <title>The Global Catalogue of Microorganisms (GCM) 10K type strain sequencing project: providing services to taxonomists for standard genome sequencing and annotation.</title>
        <authorList>
            <consortium name="The Broad Institute Genomics Platform"/>
            <consortium name="The Broad Institute Genome Sequencing Center for Infectious Disease"/>
            <person name="Wu L."/>
            <person name="Ma J."/>
        </authorList>
    </citation>
    <scope>NUCLEOTIDE SEQUENCE [LARGE SCALE GENOMIC DNA]</scope>
    <source>
        <strain evidence="2">CGMCC 4.7131</strain>
    </source>
</reference>
<dbReference type="Gene3D" id="1.20.1260.20">
    <property type="entry name" value="PPE superfamily"/>
    <property type="match status" value="1"/>
</dbReference>
<evidence type="ECO:0000313" key="2">
    <source>
        <dbReference type="Proteomes" id="UP001596035"/>
    </source>
</evidence>
<evidence type="ECO:0000313" key="1">
    <source>
        <dbReference type="EMBL" id="MFC5242939.1"/>
    </source>
</evidence>
<sequence length="765" mass="83263">MPTYHEIMTTDLATLTTAAEAWDDMAKEFGKQEKAYKRDVHGISMGPSWQGLSADAANRRFDTTLTEYQNAQTEAKAIASLLRDAHTQFTDLRGKLKTARQEAVDAGMKVSDQGRVSYDTQRLDEGTRNAYHHDPDFQESVRKSVRSWQDRIDQLVKDTTDADKGVEIAFNAVVVDSNLQDGTFNGFNGQAKGDIEKYEAENAEDIATRLADGKKVSAAELAELDRSFRDNSDDKVFSQTLLKGLGPDGTIKLTNELNQLAYDDDKKHKAQYMELQGGLADTVAKATQVPGSVADVPPGSQKFKDWLASDDGRFYRQWTESLDKYGTKNYGSNALPLRGYQSFVSLMQHSDTKYDDQFLYQMGEDLIAAEKNEPGIFTEWGAGHDGVRADAIDGLLHVMSKNPDAATAFFDPAGNGDGADHVANDHLHYLAGSGEGTREWPKHTITGISNITLDDPLSRTGLGAALEAAATGHPPLKEGQDPWPAMSHSDAQARVMHGIIGELKPSEGTDAPVHENLRQPLANALAQYTNDTHEILGGMNADYVRASTGDGYFRDGDTTHLAVSQKDLVQVMRGLSEDPDAYATLHKAESRYIDAEMRSIPEGSTDFERSAPLSKSGVALGAYSAIREDVINDGRMADYSEADWKSKIAYHIIGGAVTPLAIPTAGGSIVVGDALQRGVDTWAWQWGNSMKAEADAPANAAIADEYLNANNQMATMVDTWAGDRTDIDTTTDKGKAQVAVLTDDILNGHDRGSSTAQKYLTDTSN</sequence>
<accession>A0ABW0DZ02</accession>
<gene>
    <name evidence="1" type="ORF">ACFPWV_23990</name>
</gene>
<protein>
    <recommendedName>
        <fullName evidence="3">AG2 protein</fullName>
    </recommendedName>
</protein>
<name>A0ABW0DZ02_9ACTN</name>
<comment type="caution">
    <text evidence="1">The sequence shown here is derived from an EMBL/GenBank/DDBJ whole genome shotgun (WGS) entry which is preliminary data.</text>
</comment>
<dbReference type="Proteomes" id="UP001596035">
    <property type="component" value="Unassembled WGS sequence"/>
</dbReference>
<dbReference type="InterPro" id="IPR038332">
    <property type="entry name" value="PPE_sf"/>
</dbReference>
<evidence type="ECO:0008006" key="3">
    <source>
        <dbReference type="Google" id="ProtNLM"/>
    </source>
</evidence>
<proteinExistence type="predicted"/>
<dbReference type="EMBL" id="JBHSKN010000020">
    <property type="protein sequence ID" value="MFC5242939.1"/>
    <property type="molecule type" value="Genomic_DNA"/>
</dbReference>